<reference evidence="1" key="1">
    <citation type="journal article" date="2014" name="Front. Microbiol.">
        <title>High frequency of phylogenetically diverse reductive dehalogenase-homologous genes in deep subseafloor sedimentary metagenomes.</title>
        <authorList>
            <person name="Kawai M."/>
            <person name="Futagami T."/>
            <person name="Toyoda A."/>
            <person name="Takaki Y."/>
            <person name="Nishi S."/>
            <person name="Hori S."/>
            <person name="Arai W."/>
            <person name="Tsubouchi T."/>
            <person name="Morono Y."/>
            <person name="Uchiyama I."/>
            <person name="Ito T."/>
            <person name="Fujiyama A."/>
            <person name="Inagaki F."/>
            <person name="Takami H."/>
        </authorList>
    </citation>
    <scope>NUCLEOTIDE SEQUENCE</scope>
    <source>
        <strain evidence="1">Expedition CK06-06</strain>
    </source>
</reference>
<proteinExistence type="predicted"/>
<evidence type="ECO:0000313" key="1">
    <source>
        <dbReference type="EMBL" id="GAH37619.1"/>
    </source>
</evidence>
<organism evidence="1">
    <name type="scientific">marine sediment metagenome</name>
    <dbReference type="NCBI Taxonomy" id="412755"/>
    <lineage>
        <taxon>unclassified sequences</taxon>
        <taxon>metagenomes</taxon>
        <taxon>ecological metagenomes</taxon>
    </lineage>
</organism>
<name>X1G7U3_9ZZZZ</name>
<accession>X1G7U3</accession>
<protein>
    <submittedName>
        <fullName evidence="1">Uncharacterized protein</fullName>
    </submittedName>
</protein>
<comment type="caution">
    <text evidence="1">The sequence shown here is derived from an EMBL/GenBank/DDBJ whole genome shotgun (WGS) entry which is preliminary data.</text>
</comment>
<gene>
    <name evidence="1" type="ORF">S03H2_18290</name>
</gene>
<dbReference type="EMBL" id="BARU01009483">
    <property type="protein sequence ID" value="GAH37619.1"/>
    <property type="molecule type" value="Genomic_DNA"/>
</dbReference>
<dbReference type="AlphaFoldDB" id="X1G7U3"/>
<sequence>MPEVNKRGNTVFRSFHSTERYRFDFQLCTKEKGWRQYDTTQDAWYFGVWVHPEKRVILTYAEGDITITKCPTEEGYHAELEVMAKFYGPPPPAFITIDYPNGGITKYFDKRPV</sequence>